<evidence type="ECO:0000313" key="1">
    <source>
        <dbReference type="EMBL" id="EMN22542.1"/>
    </source>
</evidence>
<accession>M6K488</accession>
<dbReference type="EMBL" id="AHMU02000025">
    <property type="protein sequence ID" value="EMN22542.1"/>
    <property type="molecule type" value="Genomic_DNA"/>
</dbReference>
<name>M6K488_9LEPT</name>
<protein>
    <submittedName>
        <fullName evidence="1">Uncharacterized protein</fullName>
    </submittedName>
</protein>
<reference evidence="1 2" key="1">
    <citation type="submission" date="2013-01" db="EMBL/GenBank/DDBJ databases">
        <authorList>
            <person name="Harkins D.M."/>
            <person name="Durkin A.S."/>
            <person name="Brinkac L.M."/>
            <person name="Haft D.H."/>
            <person name="Selengut J.D."/>
            <person name="Sanka R."/>
            <person name="DePew J."/>
            <person name="Purushe J."/>
            <person name="Hartskeerl R.A."/>
            <person name="Ahmed A."/>
            <person name="van der Linden H."/>
            <person name="Goris M.G.A."/>
            <person name="Vinetz J.M."/>
            <person name="Sutton G.G."/>
            <person name="Nierman W.C."/>
            <person name="Fouts D.E."/>
        </authorList>
    </citation>
    <scope>NUCLEOTIDE SEQUENCE [LARGE SCALE GENOMIC DNA]</scope>
    <source>
        <strain evidence="1 2">MAVJ 401</strain>
    </source>
</reference>
<organism evidence="1 2">
    <name type="scientific">Leptospira santarosai serovar Arenal str. MAVJ 401</name>
    <dbReference type="NCBI Taxonomy" id="1049976"/>
    <lineage>
        <taxon>Bacteria</taxon>
        <taxon>Pseudomonadati</taxon>
        <taxon>Spirochaetota</taxon>
        <taxon>Spirochaetia</taxon>
        <taxon>Leptospirales</taxon>
        <taxon>Leptospiraceae</taxon>
        <taxon>Leptospira</taxon>
    </lineage>
</organism>
<dbReference type="Proteomes" id="UP000012106">
    <property type="component" value="Unassembled WGS sequence"/>
</dbReference>
<comment type="caution">
    <text evidence="1">The sequence shown here is derived from an EMBL/GenBank/DDBJ whole genome shotgun (WGS) entry which is preliminary data.</text>
</comment>
<gene>
    <name evidence="1" type="ORF">LEP1GSC063_2815</name>
</gene>
<dbReference type="AlphaFoldDB" id="M6K488"/>
<evidence type="ECO:0000313" key="2">
    <source>
        <dbReference type="Proteomes" id="UP000012106"/>
    </source>
</evidence>
<sequence>MNDPKAEFEFSIRFLTTYKLCFQPEKKYQKSRTFSRYRFVNKEKSHKLYV</sequence>
<proteinExistence type="predicted"/>